<accession>A0A2T9YYG2</accession>
<comment type="caution">
    <text evidence="1">The sequence shown here is derived from an EMBL/GenBank/DDBJ whole genome shotgun (WGS) entry which is preliminary data.</text>
</comment>
<evidence type="ECO:0000313" key="2">
    <source>
        <dbReference type="Proteomes" id="UP000245383"/>
    </source>
</evidence>
<organism evidence="1 2">
    <name type="scientific">Smittium simulii</name>
    <dbReference type="NCBI Taxonomy" id="133385"/>
    <lineage>
        <taxon>Eukaryota</taxon>
        <taxon>Fungi</taxon>
        <taxon>Fungi incertae sedis</taxon>
        <taxon>Zoopagomycota</taxon>
        <taxon>Kickxellomycotina</taxon>
        <taxon>Harpellomycetes</taxon>
        <taxon>Harpellales</taxon>
        <taxon>Legeriomycetaceae</taxon>
        <taxon>Smittium</taxon>
    </lineage>
</organism>
<dbReference type="Proteomes" id="UP000245383">
    <property type="component" value="Unassembled WGS sequence"/>
</dbReference>
<proteinExistence type="predicted"/>
<name>A0A2T9YYG2_9FUNG</name>
<protein>
    <submittedName>
        <fullName evidence="1">Uncharacterized protein</fullName>
    </submittedName>
</protein>
<dbReference type="AlphaFoldDB" id="A0A2T9YYG2"/>
<evidence type="ECO:0000313" key="1">
    <source>
        <dbReference type="EMBL" id="PVU97385.1"/>
    </source>
</evidence>
<dbReference type="OrthoDB" id="10300424at2759"/>
<sequence length="113" mass="12878">MNLRAETNPKALKKICFGGSDKKFGCGWGQFSGDIDADIEYVLSFIGDIYTPIQDDAVAKTTYFIFYKVEQAIKFMKTPIFINKRKVDFIRQQSWKGEPRSSQSQALKILAPQ</sequence>
<reference evidence="1 2" key="1">
    <citation type="journal article" date="2018" name="MBio">
        <title>Comparative Genomics Reveals the Core Gene Toolbox for the Fungus-Insect Symbiosis.</title>
        <authorList>
            <person name="Wang Y."/>
            <person name="Stata M."/>
            <person name="Wang W."/>
            <person name="Stajich J.E."/>
            <person name="White M.M."/>
            <person name="Moncalvo J.M."/>
        </authorList>
    </citation>
    <scope>NUCLEOTIDE SEQUENCE [LARGE SCALE GENOMIC DNA]</scope>
    <source>
        <strain evidence="1 2">SWE-8-4</strain>
    </source>
</reference>
<dbReference type="EMBL" id="MBFR01000013">
    <property type="protein sequence ID" value="PVU97385.1"/>
    <property type="molecule type" value="Genomic_DNA"/>
</dbReference>
<gene>
    <name evidence="1" type="ORF">BB561_000569</name>
</gene>
<keyword evidence="2" id="KW-1185">Reference proteome</keyword>